<dbReference type="Gene3D" id="2.170.16.10">
    <property type="entry name" value="Hedgehog/Intein (Hint) domain"/>
    <property type="match status" value="1"/>
</dbReference>
<evidence type="ECO:0000313" key="6">
    <source>
        <dbReference type="Proteomes" id="UP000002357"/>
    </source>
</evidence>
<keyword evidence="2" id="KW-0964">Secreted</keyword>
<dbReference type="SUPFAM" id="SSF58104">
    <property type="entry name" value="Methyl-accepting chemotaxis protein (MCP) signaling domain"/>
    <property type="match status" value="1"/>
</dbReference>
<dbReference type="eggNOG" id="COG3209">
    <property type="taxonomic scope" value="Bacteria"/>
</dbReference>
<dbReference type="SUPFAM" id="SSF51294">
    <property type="entry name" value="Hedgehog/intein (Hint) domain"/>
    <property type="match status" value="1"/>
</dbReference>
<protein>
    <submittedName>
        <fullName evidence="5">YD repeat protein</fullName>
    </submittedName>
</protein>
<comment type="subcellular location">
    <subcellularLocation>
        <location evidence="1">Secreted</location>
    </subcellularLocation>
</comment>
<dbReference type="EMBL" id="CM000914">
    <property type="protein sequence ID" value="EFG04077.2"/>
    <property type="molecule type" value="Genomic_DNA"/>
</dbReference>
<dbReference type="InterPro" id="IPR041436">
    <property type="entry name" value="RNAse_A_bac"/>
</dbReference>
<name>D5SJI4_STRCL</name>
<dbReference type="InterPro" id="IPR027797">
    <property type="entry name" value="PT-TG_dom"/>
</dbReference>
<sequence length="706" mass="75936">MGNHQGENEAHLLISPLIRCGLPVCKACMYHRMTWRVTPLLTVLAVFLSLGLGEHTAVASQSAQVRSASDTAREAAEAARAAAAKAQEKSTADRMAELIKAAATYSGCGSKSLLEKPRCYRAFAEQSVRTGAGVGLFGFTAHEGAKDLVQNLGNIQKLQAELAPFQKLLQQDPASIADPAERAKAEERLKTAARAAEKTIDAMQTVAVLVIESVQVLIEAVKSLVKLLIALVEALTKLIELVLMLHDAIIEMNKILDDINAGMSQMNRALDDMNDAVGDVNSALDGMNRGIAQANRGMDQMNQGIAQANRGVDKMNKEIPKIKKAAAKLRELPAIDFDFSHIGDTWASGSSGLDSAEQDRRMSLLLGLIPGIGDGKGVVEAITGKDLATGEKLDAYDRATGSLFVLRWIKAGGKALKPDDIRKDKSIPGCNSFPAGTAVLMGDGSRKPIEDVQSGDLVLATDPTGDTPLTRVQPVLSAIVTESDKEFTRLTAENGATVTSTGHHLYWSADRRDWVRADELVPGSRLLDGEGRELTVAGSERLAAEQTTYDLDVSGIDSYYVGVGERSALVHNCNDLARDAVLYPGLAHTLDEHVDVTLEQMKQLAIKKTRKYGKPTSNSRWVDRQTAQQVVDYAVAANKAKIQDWLRKGATKPLELRGTFGAKNSLGDVMTHDGKHSKAGNGYVVLLQRAPGHKPGGYYVSTAYPI</sequence>
<dbReference type="GO" id="GO:0016540">
    <property type="term" value="P:protein autoprocessing"/>
    <property type="evidence" value="ECO:0007669"/>
    <property type="project" value="InterPro"/>
</dbReference>
<reference evidence="5 6" key="1">
    <citation type="journal article" date="2010" name="Genome Biol. Evol.">
        <title>The sequence of a 1.8-mb bacterial linear plasmid reveals a rich evolutionary reservoir of secondary metabolic pathways.</title>
        <authorList>
            <person name="Medema M.H."/>
            <person name="Trefzer A."/>
            <person name="Kovalchuk A."/>
            <person name="van den Berg M."/>
            <person name="Mueller U."/>
            <person name="Heijne W."/>
            <person name="Wu L."/>
            <person name="Alam M.T."/>
            <person name="Ronning C.M."/>
            <person name="Nierman W.C."/>
            <person name="Bovenberg R.A.L."/>
            <person name="Breitling R."/>
            <person name="Takano E."/>
        </authorList>
    </citation>
    <scope>NUCLEOTIDE SEQUENCE [LARGE SCALE GENOMIC DNA]</scope>
    <source>
        <strain evidence="6">ATCC 27064 / DSM 738 / JCM 4710 / NBRC 13307 / NCIMB 12785 / NRRL 3585 / VKM Ac-602</strain>
        <plasmid evidence="5">pSCL4</plasmid>
    </source>
</reference>
<dbReference type="SMART" id="SM00306">
    <property type="entry name" value="HintN"/>
    <property type="match status" value="1"/>
</dbReference>
<dbReference type="InterPro" id="IPR036844">
    <property type="entry name" value="Hint_dom_sf"/>
</dbReference>
<dbReference type="InterPro" id="IPR001767">
    <property type="entry name" value="Hedgehog_Hint"/>
</dbReference>
<accession>D5SJI4</accession>
<dbReference type="Gene3D" id="1.10.287.950">
    <property type="entry name" value="Methyl-accepting chemotaxis protein"/>
    <property type="match status" value="1"/>
</dbReference>
<gene>
    <name evidence="5" type="ORF">SCLAV_p0590</name>
</gene>
<evidence type="ECO:0000256" key="1">
    <source>
        <dbReference type="ARBA" id="ARBA00004613"/>
    </source>
</evidence>
<dbReference type="GO" id="GO:0005576">
    <property type="term" value="C:extracellular region"/>
    <property type="evidence" value="ECO:0007669"/>
    <property type="project" value="UniProtKB-SubCell"/>
</dbReference>
<keyword evidence="3" id="KW-0175">Coiled coil</keyword>
<evidence type="ECO:0000256" key="3">
    <source>
        <dbReference type="SAM" id="Coils"/>
    </source>
</evidence>
<feature type="coiled-coil region" evidence="3">
    <location>
        <begin position="298"/>
        <end position="332"/>
    </location>
</feature>
<dbReference type="CDD" id="cd00081">
    <property type="entry name" value="Hint"/>
    <property type="match status" value="1"/>
</dbReference>
<evidence type="ECO:0000256" key="2">
    <source>
        <dbReference type="ARBA" id="ARBA00022525"/>
    </source>
</evidence>
<dbReference type="Pfam" id="PF14449">
    <property type="entry name" value="PT-TG"/>
    <property type="match status" value="1"/>
</dbReference>
<dbReference type="AlphaFoldDB" id="D5SJI4"/>
<feature type="domain" description="Hint" evidence="4">
    <location>
        <begin position="430"/>
        <end position="530"/>
    </location>
</feature>
<dbReference type="Proteomes" id="UP000002357">
    <property type="component" value="Plasmid pSCL4"/>
</dbReference>
<dbReference type="InterPro" id="IPR003587">
    <property type="entry name" value="Hint_dom_N"/>
</dbReference>
<evidence type="ECO:0000259" key="4">
    <source>
        <dbReference type="SMART" id="SM00306"/>
    </source>
</evidence>
<keyword evidence="6" id="KW-1185">Reference proteome</keyword>
<dbReference type="Pfam" id="PF18431">
    <property type="entry name" value="RNAse_A_bac"/>
    <property type="match status" value="1"/>
</dbReference>
<proteinExistence type="predicted"/>
<geneLocation type="plasmid" evidence="5 6">
    <name>pSCL4</name>
</geneLocation>
<evidence type="ECO:0000313" key="5">
    <source>
        <dbReference type="EMBL" id="EFG04077.2"/>
    </source>
</evidence>
<dbReference type="Pfam" id="PF01079">
    <property type="entry name" value="Hint"/>
    <property type="match status" value="1"/>
</dbReference>
<organism evidence="5 6">
    <name type="scientific">Streptomyces clavuligerus</name>
    <dbReference type="NCBI Taxonomy" id="1901"/>
    <lineage>
        <taxon>Bacteria</taxon>
        <taxon>Bacillati</taxon>
        <taxon>Actinomycetota</taxon>
        <taxon>Actinomycetes</taxon>
        <taxon>Kitasatosporales</taxon>
        <taxon>Streptomycetaceae</taxon>
        <taxon>Streptomyces</taxon>
    </lineage>
</organism>
<keyword evidence="5" id="KW-0614">Plasmid</keyword>